<gene>
    <name evidence="2" type="ORF">EVA_12827</name>
</gene>
<feature type="region of interest" description="Disordered" evidence="1">
    <location>
        <begin position="1"/>
        <end position="29"/>
    </location>
</feature>
<dbReference type="EMBL" id="AMCI01003974">
    <property type="protein sequence ID" value="EJW99095.1"/>
    <property type="molecule type" value="Genomic_DNA"/>
</dbReference>
<organism evidence="2">
    <name type="scientific">gut metagenome</name>
    <dbReference type="NCBI Taxonomy" id="749906"/>
    <lineage>
        <taxon>unclassified sequences</taxon>
        <taxon>metagenomes</taxon>
        <taxon>organismal metagenomes</taxon>
    </lineage>
</organism>
<proteinExistence type="predicted"/>
<evidence type="ECO:0000256" key="1">
    <source>
        <dbReference type="SAM" id="MobiDB-lite"/>
    </source>
</evidence>
<evidence type="ECO:0000313" key="2">
    <source>
        <dbReference type="EMBL" id="EJW99095.1"/>
    </source>
</evidence>
<feature type="compositionally biased region" description="Acidic residues" evidence="1">
    <location>
        <begin position="10"/>
        <end position="22"/>
    </location>
</feature>
<comment type="caution">
    <text evidence="2">The sequence shown here is derived from an EMBL/GenBank/DDBJ whole genome shotgun (WGS) entry which is preliminary data.</text>
</comment>
<dbReference type="AlphaFoldDB" id="J9CGF7"/>
<sequence>NKFGDQDENKDFEDENFNDEENFEKTDDK</sequence>
<feature type="non-terminal residue" evidence="2">
    <location>
        <position position="1"/>
    </location>
</feature>
<protein>
    <submittedName>
        <fullName evidence="2">Uncharacterized protein</fullName>
    </submittedName>
</protein>
<accession>J9CGF7</accession>
<reference evidence="2" key="1">
    <citation type="journal article" date="2012" name="PLoS ONE">
        <title>Gene sets for utilization of primary and secondary nutrition supplies in the distal gut of endangered iberian lynx.</title>
        <authorList>
            <person name="Alcaide M."/>
            <person name="Messina E."/>
            <person name="Richter M."/>
            <person name="Bargiela R."/>
            <person name="Peplies J."/>
            <person name="Huws S.A."/>
            <person name="Newbold C.J."/>
            <person name="Golyshin P.N."/>
            <person name="Simon M.A."/>
            <person name="Lopez G."/>
            <person name="Yakimov M.M."/>
            <person name="Ferrer M."/>
        </authorList>
    </citation>
    <scope>NUCLEOTIDE SEQUENCE</scope>
</reference>
<name>J9CGF7_9ZZZZ</name>